<evidence type="ECO:0000313" key="2">
    <source>
        <dbReference type="EMBL" id="AWB27423.1"/>
    </source>
</evidence>
<dbReference type="KEGG" id="harc:HARCEL1_06755"/>
<dbReference type="Pfam" id="PF13649">
    <property type="entry name" value="Methyltransf_25"/>
    <property type="match status" value="1"/>
</dbReference>
<dbReference type="SUPFAM" id="SSF53335">
    <property type="entry name" value="S-adenosyl-L-methionine-dependent methyltransferases"/>
    <property type="match status" value="1"/>
</dbReference>
<sequence length="205" mass="22703">MNSHDVRRQWADQSGAYSPEYYAHHGPDERSEAVREHLDETVGAGASVLELGCSSGRHLQHLFANGYDDLTGIELNGDAVDVMAETYPALAETATIHVGAMEDVLQEVDDDAFDAIFAVETLQHVHPDATWVFDEIARVTSDALVVIENEGEDHPDREAGVTDVDGFPLYFRDWESIFTDCGLNSVAAREGTRDTIRLFRTPDHD</sequence>
<evidence type="ECO:0000259" key="1">
    <source>
        <dbReference type="Pfam" id="PF13649"/>
    </source>
</evidence>
<dbReference type="CDD" id="cd02440">
    <property type="entry name" value="AdoMet_MTases"/>
    <property type="match status" value="1"/>
</dbReference>
<keyword evidence="2" id="KW-0489">Methyltransferase</keyword>
<dbReference type="AlphaFoldDB" id="A0A2R4X0Z7"/>
<dbReference type="InterPro" id="IPR029063">
    <property type="entry name" value="SAM-dependent_MTases_sf"/>
</dbReference>
<accession>A0A2R4X0Z7</accession>
<evidence type="ECO:0000313" key="3">
    <source>
        <dbReference type="Proteomes" id="UP000244727"/>
    </source>
</evidence>
<protein>
    <submittedName>
        <fullName evidence="2">Class I SAM-dependent methyltransferase</fullName>
    </submittedName>
</protein>
<dbReference type="GO" id="GO:0008168">
    <property type="term" value="F:methyltransferase activity"/>
    <property type="evidence" value="ECO:0007669"/>
    <property type="project" value="UniProtKB-KW"/>
</dbReference>
<dbReference type="Proteomes" id="UP000244727">
    <property type="component" value="Chromosome"/>
</dbReference>
<dbReference type="InterPro" id="IPR041698">
    <property type="entry name" value="Methyltransf_25"/>
</dbReference>
<feature type="domain" description="Methyltransferase" evidence="1">
    <location>
        <begin position="48"/>
        <end position="140"/>
    </location>
</feature>
<dbReference type="Gene3D" id="3.40.50.150">
    <property type="entry name" value="Vaccinia Virus protein VP39"/>
    <property type="match status" value="1"/>
</dbReference>
<dbReference type="GeneID" id="36512192"/>
<dbReference type="GO" id="GO:0032259">
    <property type="term" value="P:methylation"/>
    <property type="evidence" value="ECO:0007669"/>
    <property type="project" value="UniProtKB-KW"/>
</dbReference>
<dbReference type="EMBL" id="CP028858">
    <property type="protein sequence ID" value="AWB27423.1"/>
    <property type="molecule type" value="Genomic_DNA"/>
</dbReference>
<organism evidence="2 3">
    <name type="scientific">Halococcoides cellulosivorans</name>
    <dbReference type="NCBI Taxonomy" id="1679096"/>
    <lineage>
        <taxon>Archaea</taxon>
        <taxon>Methanobacteriati</taxon>
        <taxon>Methanobacteriota</taxon>
        <taxon>Stenosarchaea group</taxon>
        <taxon>Halobacteria</taxon>
        <taxon>Halobacteriales</taxon>
        <taxon>Haloarculaceae</taxon>
        <taxon>Halococcoides</taxon>
    </lineage>
</organism>
<keyword evidence="2" id="KW-0808">Transferase</keyword>
<keyword evidence="3" id="KW-1185">Reference proteome</keyword>
<dbReference type="RefSeq" id="WP_108381792.1">
    <property type="nucleotide sequence ID" value="NZ_CP028858.1"/>
</dbReference>
<proteinExistence type="predicted"/>
<gene>
    <name evidence="2" type="ORF">HARCEL1_06755</name>
</gene>
<reference evidence="2 3" key="1">
    <citation type="submission" date="2018-04" db="EMBL/GenBank/DDBJ databases">
        <title>Halococcoides cellulosivorans gen. nov., sp. nov., an extremely halophilic cellulose-utilizing haloarchaeon from hypersaline lakes.</title>
        <authorList>
            <person name="Sorokin D.Y."/>
            <person name="Toshchakov S.V."/>
            <person name="Samarov N.I."/>
            <person name="Korzhenkov A."/>
            <person name="Kublanov I.V."/>
        </authorList>
    </citation>
    <scope>NUCLEOTIDE SEQUENCE [LARGE SCALE GENOMIC DNA]</scope>
    <source>
        <strain evidence="2 3">HArcel1</strain>
    </source>
</reference>
<name>A0A2R4X0Z7_9EURY</name>